<organism evidence="1 2">
    <name type="scientific">Araneus ventricosus</name>
    <name type="common">Orbweaver spider</name>
    <name type="synonym">Epeira ventricosa</name>
    <dbReference type="NCBI Taxonomy" id="182803"/>
    <lineage>
        <taxon>Eukaryota</taxon>
        <taxon>Metazoa</taxon>
        <taxon>Ecdysozoa</taxon>
        <taxon>Arthropoda</taxon>
        <taxon>Chelicerata</taxon>
        <taxon>Arachnida</taxon>
        <taxon>Araneae</taxon>
        <taxon>Araneomorphae</taxon>
        <taxon>Entelegynae</taxon>
        <taxon>Araneoidea</taxon>
        <taxon>Araneidae</taxon>
        <taxon>Araneus</taxon>
    </lineage>
</organism>
<comment type="caution">
    <text evidence="1">The sequence shown here is derived from an EMBL/GenBank/DDBJ whole genome shotgun (WGS) entry which is preliminary data.</text>
</comment>
<name>A0A4Y2MBB0_ARAVE</name>
<protein>
    <submittedName>
        <fullName evidence="1">Uncharacterized protein</fullName>
    </submittedName>
</protein>
<evidence type="ECO:0000313" key="1">
    <source>
        <dbReference type="EMBL" id="GBN23882.1"/>
    </source>
</evidence>
<dbReference type="EMBL" id="BGPR01007051">
    <property type="protein sequence ID" value="GBN23882.1"/>
    <property type="molecule type" value="Genomic_DNA"/>
</dbReference>
<dbReference type="OrthoDB" id="10663870at2759"/>
<keyword evidence="2" id="KW-1185">Reference proteome</keyword>
<proteinExistence type="predicted"/>
<dbReference type="AlphaFoldDB" id="A0A4Y2MBB0"/>
<dbReference type="Proteomes" id="UP000499080">
    <property type="component" value="Unassembled WGS sequence"/>
</dbReference>
<sequence length="103" mass="11777">MPTTLAQSSEEGSQRKLLKTVEEVISADLLSASMDKEHCAETCERLKVEVHNEINALINTLRERELDLCIEIEKEYSAQVQKIDHVVTANCVDKIMKRYDDNK</sequence>
<evidence type="ECO:0000313" key="2">
    <source>
        <dbReference type="Proteomes" id="UP000499080"/>
    </source>
</evidence>
<gene>
    <name evidence="1" type="ORF">AVEN_145390_1</name>
</gene>
<accession>A0A4Y2MBB0</accession>
<reference evidence="1 2" key="1">
    <citation type="journal article" date="2019" name="Sci. Rep.">
        <title>Orb-weaving spider Araneus ventricosus genome elucidates the spidroin gene catalogue.</title>
        <authorList>
            <person name="Kono N."/>
            <person name="Nakamura H."/>
            <person name="Ohtoshi R."/>
            <person name="Moran D.A.P."/>
            <person name="Shinohara A."/>
            <person name="Yoshida Y."/>
            <person name="Fujiwara M."/>
            <person name="Mori M."/>
            <person name="Tomita M."/>
            <person name="Arakawa K."/>
        </authorList>
    </citation>
    <scope>NUCLEOTIDE SEQUENCE [LARGE SCALE GENOMIC DNA]</scope>
</reference>